<dbReference type="Proteomes" id="UP000485058">
    <property type="component" value="Unassembled WGS sequence"/>
</dbReference>
<name>A0A699Z9S6_HAELA</name>
<evidence type="ECO:0000256" key="1">
    <source>
        <dbReference type="PROSITE-ProRule" id="PRU00277"/>
    </source>
</evidence>
<evidence type="ECO:0000259" key="3">
    <source>
        <dbReference type="PROSITE" id="PS50059"/>
    </source>
</evidence>
<dbReference type="AlphaFoldDB" id="A0A699Z9S6"/>
<dbReference type="InterPro" id="IPR046357">
    <property type="entry name" value="PPIase_dom_sf"/>
</dbReference>
<evidence type="ECO:0000313" key="4">
    <source>
        <dbReference type="EMBL" id="GFH18921.1"/>
    </source>
</evidence>
<dbReference type="SUPFAM" id="SSF54534">
    <property type="entry name" value="FKBP-like"/>
    <property type="match status" value="1"/>
</dbReference>
<dbReference type="Pfam" id="PF00254">
    <property type="entry name" value="FKBP_C"/>
    <property type="match status" value="1"/>
</dbReference>
<evidence type="ECO:0000313" key="5">
    <source>
        <dbReference type="Proteomes" id="UP000485058"/>
    </source>
</evidence>
<keyword evidence="1" id="KW-0697">Rotamase</keyword>
<dbReference type="Gene3D" id="3.10.50.40">
    <property type="match status" value="1"/>
</dbReference>
<feature type="compositionally biased region" description="Low complexity" evidence="2">
    <location>
        <begin position="41"/>
        <end position="53"/>
    </location>
</feature>
<dbReference type="InterPro" id="IPR001179">
    <property type="entry name" value="PPIase_FKBP_dom"/>
</dbReference>
<feature type="domain" description="PPIase FKBP-type" evidence="3">
    <location>
        <begin position="151"/>
        <end position="253"/>
    </location>
</feature>
<gene>
    <name evidence="4" type="ORF">HaLaN_15796</name>
</gene>
<feature type="region of interest" description="Disordered" evidence="2">
    <location>
        <begin position="1"/>
        <end position="74"/>
    </location>
</feature>
<organism evidence="4 5">
    <name type="scientific">Haematococcus lacustris</name>
    <name type="common">Green alga</name>
    <name type="synonym">Haematococcus pluvialis</name>
    <dbReference type="NCBI Taxonomy" id="44745"/>
    <lineage>
        <taxon>Eukaryota</taxon>
        <taxon>Viridiplantae</taxon>
        <taxon>Chlorophyta</taxon>
        <taxon>core chlorophytes</taxon>
        <taxon>Chlorophyceae</taxon>
        <taxon>CS clade</taxon>
        <taxon>Chlamydomonadales</taxon>
        <taxon>Haematococcaceae</taxon>
        <taxon>Haematococcus</taxon>
    </lineage>
</organism>
<reference evidence="4 5" key="1">
    <citation type="submission" date="2020-02" db="EMBL/GenBank/DDBJ databases">
        <title>Draft genome sequence of Haematococcus lacustris strain NIES-144.</title>
        <authorList>
            <person name="Morimoto D."/>
            <person name="Nakagawa S."/>
            <person name="Yoshida T."/>
            <person name="Sawayama S."/>
        </authorList>
    </citation>
    <scope>NUCLEOTIDE SEQUENCE [LARGE SCALE GENOMIC DNA]</scope>
    <source>
        <strain evidence="4 5">NIES-144</strain>
    </source>
</reference>
<dbReference type="PANTHER" id="PTHR47598">
    <property type="entry name" value="PEPTIDYL-PROLYL CIS-TRANS ISOMERASE FKBP17-2, CHLOROPLASTIC"/>
    <property type="match status" value="1"/>
</dbReference>
<proteinExistence type="predicted"/>
<dbReference type="PROSITE" id="PS50059">
    <property type="entry name" value="FKBP_PPIASE"/>
    <property type="match status" value="1"/>
</dbReference>
<dbReference type="GO" id="GO:0003755">
    <property type="term" value="F:peptidyl-prolyl cis-trans isomerase activity"/>
    <property type="evidence" value="ECO:0007669"/>
    <property type="project" value="UniProtKB-KW"/>
</dbReference>
<dbReference type="EC" id="5.2.1.8" evidence="1"/>
<comment type="caution">
    <text evidence="4">The sequence shown here is derived from an EMBL/GenBank/DDBJ whole genome shotgun (WGS) entry which is preliminary data.</text>
</comment>
<comment type="catalytic activity">
    <reaction evidence="1">
        <text>[protein]-peptidylproline (omega=180) = [protein]-peptidylproline (omega=0)</text>
        <dbReference type="Rhea" id="RHEA:16237"/>
        <dbReference type="Rhea" id="RHEA-COMP:10747"/>
        <dbReference type="Rhea" id="RHEA-COMP:10748"/>
        <dbReference type="ChEBI" id="CHEBI:83833"/>
        <dbReference type="ChEBI" id="CHEBI:83834"/>
        <dbReference type="EC" id="5.2.1.8"/>
    </reaction>
</comment>
<evidence type="ECO:0000256" key="2">
    <source>
        <dbReference type="SAM" id="MobiDB-lite"/>
    </source>
</evidence>
<accession>A0A699Z9S6</accession>
<dbReference type="EMBL" id="BLLF01001380">
    <property type="protein sequence ID" value="GFH18921.1"/>
    <property type="molecule type" value="Genomic_DNA"/>
</dbReference>
<keyword evidence="1 4" id="KW-0413">Isomerase</keyword>
<dbReference type="GO" id="GO:0009507">
    <property type="term" value="C:chloroplast"/>
    <property type="evidence" value="ECO:0007669"/>
    <property type="project" value="TreeGrafter"/>
</dbReference>
<keyword evidence="5" id="KW-1185">Reference proteome</keyword>
<sequence>MIRHLHPAPSCADKTPPSRTHQGPSRWRSRTRLCASEQPAVTPESPSTSSPVKSVDDATLLDKAPGKRRRQAESTDPIATFLSRRFGIAGGLAWLGFLAIGSLGEQVKTRLEVAAEEEAAMDVNNAQEVLLPSGVAYTDVKLGGGSTPVKGYLAVVHFVGRANGEVFDDTHTRGKPIVYLWGGRPFAGGLCAGVEEGMANMRAGGRRVIKVPAALGFGPAGAALRPTLHAGDKSGIVPPDADLEYDIELLRVSIPPS</sequence>
<dbReference type="PANTHER" id="PTHR47598:SF1">
    <property type="entry name" value="PEPTIDYL-PROLYL CIS-TRANS ISOMERASE FKBP17-2, CHLOROPLASTIC"/>
    <property type="match status" value="1"/>
</dbReference>
<dbReference type="InterPro" id="IPR053111">
    <property type="entry name" value="Chloro_FKBP-type_PPIase"/>
</dbReference>
<protein>
    <recommendedName>
        <fullName evidence="1">peptidylprolyl isomerase</fullName>
        <ecNumber evidence="1">5.2.1.8</ecNumber>
    </recommendedName>
</protein>